<accession>A0A5K1JYJ6</accession>
<evidence type="ECO:0000256" key="2">
    <source>
        <dbReference type="ARBA" id="ARBA00022737"/>
    </source>
</evidence>
<name>A0A5K1JYJ6_9APHY</name>
<dbReference type="InterPro" id="IPR036322">
    <property type="entry name" value="WD40_repeat_dom_sf"/>
</dbReference>
<dbReference type="PANTHER" id="PTHR15574">
    <property type="entry name" value="WD REPEAT DOMAIN-CONTAINING FAMILY"/>
    <property type="match status" value="1"/>
</dbReference>
<dbReference type="EMBL" id="LR726500">
    <property type="protein sequence ID" value="VWO97750.1"/>
    <property type="molecule type" value="Genomic_DNA"/>
</dbReference>
<dbReference type="InterPro" id="IPR015943">
    <property type="entry name" value="WD40/YVTN_repeat-like_dom_sf"/>
</dbReference>
<reference evidence="4" key="1">
    <citation type="submission" date="2019-10" db="EMBL/GenBank/DDBJ databases">
        <authorList>
            <person name="Nor Muhammad N."/>
        </authorList>
    </citation>
    <scope>NUCLEOTIDE SEQUENCE</scope>
</reference>
<feature type="compositionally biased region" description="Acidic residues" evidence="3">
    <location>
        <begin position="20"/>
        <end position="51"/>
    </location>
</feature>
<gene>
    <name evidence="4" type="primary">Q8NJS2</name>
</gene>
<dbReference type="Gene3D" id="2.130.10.10">
    <property type="entry name" value="YVTN repeat-like/Quinoprotein amine dehydrogenase"/>
    <property type="match status" value="1"/>
</dbReference>
<dbReference type="AlphaFoldDB" id="A0A5K1JYJ6"/>
<evidence type="ECO:0000256" key="3">
    <source>
        <dbReference type="SAM" id="MobiDB-lite"/>
    </source>
</evidence>
<dbReference type="GO" id="GO:0080008">
    <property type="term" value="C:Cul4-RING E3 ubiquitin ligase complex"/>
    <property type="evidence" value="ECO:0007669"/>
    <property type="project" value="TreeGrafter"/>
</dbReference>
<organism evidence="4">
    <name type="scientific">Ganoderma boninense</name>
    <dbReference type="NCBI Taxonomy" id="34458"/>
    <lineage>
        <taxon>Eukaryota</taxon>
        <taxon>Fungi</taxon>
        <taxon>Dikarya</taxon>
        <taxon>Basidiomycota</taxon>
        <taxon>Agaricomycotina</taxon>
        <taxon>Agaricomycetes</taxon>
        <taxon>Polyporales</taxon>
        <taxon>Polyporaceae</taxon>
        <taxon>Ganoderma</taxon>
    </lineage>
</organism>
<dbReference type="SUPFAM" id="SSF50978">
    <property type="entry name" value="WD40 repeat-like"/>
    <property type="match status" value="1"/>
</dbReference>
<sequence>MEDHLDRILSEAMSSPSMGEEAELLGDEATDGEDPEATMDVEDEDFVDEDERPIGNQGDERYSDIPTIFPRSRFEGICNVETIKDVNFLGPRDEFVVSGSDDGNWFMWEKDTGKLHDILEGDGSVVNVIEGHPYLPLVALFASTPGPSRFSRLQRSDSILRRNAEATRPRRSELSQLFLYYRLARRMAGEGATDGGVECTHQ</sequence>
<feature type="region of interest" description="Disordered" evidence="3">
    <location>
        <begin position="1"/>
        <end position="62"/>
    </location>
</feature>
<dbReference type="InterPro" id="IPR045151">
    <property type="entry name" value="DCAF8"/>
</dbReference>
<keyword evidence="2" id="KW-0677">Repeat</keyword>
<evidence type="ECO:0000313" key="4">
    <source>
        <dbReference type="EMBL" id="VWO97750.1"/>
    </source>
</evidence>
<protein>
    <submittedName>
        <fullName evidence="4">Aspartyl proteinase</fullName>
    </submittedName>
</protein>
<proteinExistence type="predicted"/>
<dbReference type="GO" id="GO:0005737">
    <property type="term" value="C:cytoplasm"/>
    <property type="evidence" value="ECO:0007669"/>
    <property type="project" value="TreeGrafter"/>
</dbReference>
<evidence type="ECO:0000256" key="1">
    <source>
        <dbReference type="ARBA" id="ARBA00022574"/>
    </source>
</evidence>
<dbReference type="PANTHER" id="PTHR15574:SF40">
    <property type="entry name" value="WD AND TETRATRICOPEPTIDE REPEATS PROTEIN 1"/>
    <property type="match status" value="1"/>
</dbReference>
<keyword evidence="1" id="KW-0853">WD repeat</keyword>
<dbReference type="GO" id="GO:0045717">
    <property type="term" value="P:negative regulation of fatty acid biosynthetic process"/>
    <property type="evidence" value="ECO:0007669"/>
    <property type="project" value="TreeGrafter"/>
</dbReference>